<feature type="domain" description="GmrSD restriction endonucleases C-terminal" evidence="1">
    <location>
        <begin position="191"/>
        <end position="310"/>
    </location>
</feature>
<dbReference type="AlphaFoldDB" id="A0A921IYE3"/>
<accession>A0A921IYE3</accession>
<proteinExistence type="predicted"/>
<organism evidence="2 3">
    <name type="scientific">Bifidobacterium pullorum subsp. gallinarum</name>
    <dbReference type="NCBI Taxonomy" id="78344"/>
    <lineage>
        <taxon>Bacteria</taxon>
        <taxon>Bacillati</taxon>
        <taxon>Actinomycetota</taxon>
        <taxon>Actinomycetes</taxon>
        <taxon>Bifidobacteriales</taxon>
        <taxon>Bifidobacteriaceae</taxon>
        <taxon>Bifidobacterium</taxon>
    </lineage>
</organism>
<dbReference type="Pfam" id="PF07510">
    <property type="entry name" value="GmrSD_C"/>
    <property type="match status" value="1"/>
</dbReference>
<dbReference type="RefSeq" id="WP_278711732.1">
    <property type="nucleotide sequence ID" value="NZ_DYUX01000030.1"/>
</dbReference>
<evidence type="ECO:0000313" key="3">
    <source>
        <dbReference type="Proteomes" id="UP000786560"/>
    </source>
</evidence>
<keyword evidence="2" id="KW-0540">Nuclease</keyword>
<reference evidence="2" key="1">
    <citation type="journal article" date="2021" name="PeerJ">
        <title>Extensive microbial diversity within the chicken gut microbiome revealed by metagenomics and culture.</title>
        <authorList>
            <person name="Gilroy R."/>
            <person name="Ravi A."/>
            <person name="Getino M."/>
            <person name="Pursley I."/>
            <person name="Horton D.L."/>
            <person name="Alikhan N.F."/>
            <person name="Baker D."/>
            <person name="Gharbi K."/>
            <person name="Hall N."/>
            <person name="Watson M."/>
            <person name="Adriaenssens E.M."/>
            <person name="Foster-Nyarko E."/>
            <person name="Jarju S."/>
            <person name="Secka A."/>
            <person name="Antonio M."/>
            <person name="Oren A."/>
            <person name="Chaudhuri R.R."/>
            <person name="La Ragione R."/>
            <person name="Hildebrand F."/>
            <person name="Pallen M.J."/>
        </authorList>
    </citation>
    <scope>NUCLEOTIDE SEQUENCE</scope>
    <source>
        <strain evidence="2">ChiBcolR7-4860</strain>
    </source>
</reference>
<gene>
    <name evidence="2" type="ORF">K8U73_08560</name>
</gene>
<evidence type="ECO:0000313" key="2">
    <source>
        <dbReference type="EMBL" id="HJG42414.1"/>
    </source>
</evidence>
<dbReference type="GO" id="GO:0004519">
    <property type="term" value="F:endonuclease activity"/>
    <property type="evidence" value="ECO:0007669"/>
    <property type="project" value="UniProtKB-KW"/>
</dbReference>
<evidence type="ECO:0000259" key="1">
    <source>
        <dbReference type="Pfam" id="PF07510"/>
    </source>
</evidence>
<sequence>DSAIPNENHLIHKFKEWTKTDNIMEFAYSLLHYRALLDSFVIKTTDTPETWAICRYSKSMNTSSSDSNPYKDDSSRMILLQSMLRVTFTDQRRVFISPLLEHIDDYYNENIDHDNQSLQKLFDSIHEWCRSTLCKQLSNDGNNDLCQAICSAAKKGTGTSHFLMNMLDYLIWDAEHSKNNSSTCIQPLINKHKDILDKECEGIHQRIFDDFQFRYRNSIEHFFPQNPSSTTDRGEDKSEVSEELRDNIGNLCMMTRSENSRRGNLFPSAKVEQYSSSDQSLKFHIMAALLKKEETWNNNTVKKHATTMHKLLQEFLSCECDSSNCDAATEA</sequence>
<protein>
    <submittedName>
        <fullName evidence="2">HNH endonuclease family protein</fullName>
    </submittedName>
</protein>
<comment type="caution">
    <text evidence="2">The sequence shown here is derived from an EMBL/GenBank/DDBJ whole genome shotgun (WGS) entry which is preliminary data.</text>
</comment>
<name>A0A921IYE3_9BIFI</name>
<keyword evidence="2" id="KW-0255">Endonuclease</keyword>
<dbReference type="InterPro" id="IPR011089">
    <property type="entry name" value="GmrSD_C"/>
</dbReference>
<dbReference type="EMBL" id="DYUX01000030">
    <property type="protein sequence ID" value="HJG42414.1"/>
    <property type="molecule type" value="Genomic_DNA"/>
</dbReference>
<dbReference type="Proteomes" id="UP000786560">
    <property type="component" value="Unassembled WGS sequence"/>
</dbReference>
<keyword evidence="2" id="KW-0378">Hydrolase</keyword>
<feature type="non-terminal residue" evidence="2">
    <location>
        <position position="1"/>
    </location>
</feature>
<reference evidence="2" key="2">
    <citation type="submission" date="2021-09" db="EMBL/GenBank/DDBJ databases">
        <authorList>
            <person name="Gilroy R."/>
        </authorList>
    </citation>
    <scope>NUCLEOTIDE SEQUENCE</scope>
    <source>
        <strain evidence="2">ChiBcolR7-4860</strain>
    </source>
</reference>